<reference evidence="8 9" key="1">
    <citation type="journal article" date="2016" name="Sci. Rep.">
        <title>The Dendrobium catenatum Lindl. genome sequence provides insights into polysaccharide synthase, floral development and adaptive evolution.</title>
        <authorList>
            <person name="Zhang G.Q."/>
            <person name="Xu Q."/>
            <person name="Bian C."/>
            <person name="Tsai W.C."/>
            <person name="Yeh C.M."/>
            <person name="Liu K.W."/>
            <person name="Yoshida K."/>
            <person name="Zhang L.S."/>
            <person name="Chang S.B."/>
            <person name="Chen F."/>
            <person name="Shi Y."/>
            <person name="Su Y.Y."/>
            <person name="Zhang Y.Q."/>
            <person name="Chen L.J."/>
            <person name="Yin Y."/>
            <person name="Lin M."/>
            <person name="Huang H."/>
            <person name="Deng H."/>
            <person name="Wang Z.W."/>
            <person name="Zhu S.L."/>
            <person name="Zhao X."/>
            <person name="Deng C."/>
            <person name="Niu S.C."/>
            <person name="Huang J."/>
            <person name="Wang M."/>
            <person name="Liu G.H."/>
            <person name="Yang H.J."/>
            <person name="Xiao X.J."/>
            <person name="Hsiao Y.Y."/>
            <person name="Wu W.L."/>
            <person name="Chen Y.Y."/>
            <person name="Mitsuda N."/>
            <person name="Ohme-Takagi M."/>
            <person name="Luo Y.B."/>
            <person name="Van de Peer Y."/>
            <person name="Liu Z.J."/>
        </authorList>
    </citation>
    <scope>NUCLEOTIDE SEQUENCE [LARGE SCALE GENOMIC DNA]</scope>
    <source>
        <tissue evidence="8">The whole plant</tissue>
    </source>
</reference>
<accession>A0A2I0VJT8</accession>
<sequence length="665" mass="73017">MEIETQTFSTTAASCVNRYYSSFHSKHAQLSSYKCLSNRTRREESEGETTMAFTSFNRTKPPSFKTNATLLATRVLKCRWFMLYACFLIMTSSGATYIFGIYSKDIKSSLNYNQQTLNTLSFFKDLGANVGILSGLINEITPPFVVLLLGSFMNLFGYLMIYFSITARLPRPAVWQMCLYICIGANSQSFANTGALVTAVKNFPESRGIVLGLLKCFVGLSGAIFTQLYLAFYGGDDSKSLVLLVAWLPAAVSLLFVYTVRIMEPPRGSGVGDSAKPFYYFLYLAVALGGYLLVTIVVEKVVSFSRAEMIANGAIVILLLVIPVAVVVKEEVNSLKQSMAVTQQKRCSIDASCEEEANQRKTITDQKSIDGASSGEEETKIIAEHKIISHIIEIFRPPARGEDYSILQALFSIDMLILFFSTICGVGGTLTAIDNMGQIGESLGYPSRSINTFVSLISIWNAMGRVAAGFISEILLTKYKFPRPLVLTVVLLLACSGHLLIAFGVPNSLYIASVIIGFCFGAQWPLLFAIISELFGLKYYSTLYNFGGVASPIGSYILNVRVAGYLYDREAERQSGGGGGKEVACVGVKCFQLSFLIITAATVIGATVSLVLAVRTRKFYKGDIYARFRKAAPEEAMERGSSADKLGERRIDEGEIIREMDFTVR</sequence>
<dbReference type="Proteomes" id="UP000233837">
    <property type="component" value="Unassembled WGS sequence"/>
</dbReference>
<organism evidence="8 9">
    <name type="scientific">Dendrobium catenatum</name>
    <dbReference type="NCBI Taxonomy" id="906689"/>
    <lineage>
        <taxon>Eukaryota</taxon>
        <taxon>Viridiplantae</taxon>
        <taxon>Streptophyta</taxon>
        <taxon>Embryophyta</taxon>
        <taxon>Tracheophyta</taxon>
        <taxon>Spermatophyta</taxon>
        <taxon>Magnoliopsida</taxon>
        <taxon>Liliopsida</taxon>
        <taxon>Asparagales</taxon>
        <taxon>Orchidaceae</taxon>
        <taxon>Epidendroideae</taxon>
        <taxon>Malaxideae</taxon>
        <taxon>Dendrobiinae</taxon>
        <taxon>Dendrobium</taxon>
    </lineage>
</organism>
<evidence type="ECO:0000259" key="6">
    <source>
        <dbReference type="Pfam" id="PF06813"/>
    </source>
</evidence>
<evidence type="ECO:0000256" key="1">
    <source>
        <dbReference type="ARBA" id="ARBA00004141"/>
    </source>
</evidence>
<keyword evidence="2 5" id="KW-0812">Transmembrane</keyword>
<dbReference type="Pfam" id="PF23262">
    <property type="entry name" value="NFD4_C"/>
    <property type="match status" value="1"/>
</dbReference>
<evidence type="ECO:0000256" key="2">
    <source>
        <dbReference type="ARBA" id="ARBA00022692"/>
    </source>
</evidence>
<feature type="transmembrane region" description="Helical" evidence="5">
    <location>
        <begin position="144"/>
        <end position="165"/>
    </location>
</feature>
<feature type="transmembrane region" description="Helical" evidence="5">
    <location>
        <begin position="543"/>
        <end position="567"/>
    </location>
</feature>
<feature type="domain" description="NFD4 C-terminal" evidence="7">
    <location>
        <begin position="412"/>
        <end position="620"/>
    </location>
</feature>
<dbReference type="GO" id="GO:0016020">
    <property type="term" value="C:membrane"/>
    <property type="evidence" value="ECO:0007669"/>
    <property type="project" value="UniProtKB-SubCell"/>
</dbReference>
<dbReference type="Gene3D" id="1.20.1250.20">
    <property type="entry name" value="MFS general substrate transporter like domains"/>
    <property type="match status" value="2"/>
</dbReference>
<dbReference type="PANTHER" id="PTHR21576">
    <property type="entry name" value="UNCHARACTERIZED NODULIN-LIKE PROTEIN"/>
    <property type="match status" value="1"/>
</dbReference>
<feature type="domain" description="Nodulin-like" evidence="6">
    <location>
        <begin position="79"/>
        <end position="328"/>
    </location>
</feature>
<reference evidence="8 9" key="2">
    <citation type="journal article" date="2017" name="Nature">
        <title>The Apostasia genome and the evolution of orchids.</title>
        <authorList>
            <person name="Zhang G.Q."/>
            <person name="Liu K.W."/>
            <person name="Li Z."/>
            <person name="Lohaus R."/>
            <person name="Hsiao Y.Y."/>
            <person name="Niu S.C."/>
            <person name="Wang J.Y."/>
            <person name="Lin Y.C."/>
            <person name="Xu Q."/>
            <person name="Chen L.J."/>
            <person name="Yoshida K."/>
            <person name="Fujiwara S."/>
            <person name="Wang Z.W."/>
            <person name="Zhang Y.Q."/>
            <person name="Mitsuda N."/>
            <person name="Wang M."/>
            <person name="Liu G.H."/>
            <person name="Pecoraro L."/>
            <person name="Huang H.X."/>
            <person name="Xiao X.J."/>
            <person name="Lin M."/>
            <person name="Wu X.Y."/>
            <person name="Wu W.L."/>
            <person name="Chen Y.Y."/>
            <person name="Chang S.B."/>
            <person name="Sakamoto S."/>
            <person name="Ohme-Takagi M."/>
            <person name="Yagi M."/>
            <person name="Zeng S.J."/>
            <person name="Shen C.Y."/>
            <person name="Yeh C.M."/>
            <person name="Luo Y.B."/>
            <person name="Tsai W.C."/>
            <person name="Van de Peer Y."/>
            <person name="Liu Z.J."/>
        </authorList>
    </citation>
    <scope>NUCLEOTIDE SEQUENCE [LARGE SCALE GENOMIC DNA]</scope>
    <source>
        <tissue evidence="8">The whole plant</tissue>
    </source>
</reference>
<evidence type="ECO:0000256" key="5">
    <source>
        <dbReference type="SAM" id="Phobius"/>
    </source>
</evidence>
<gene>
    <name evidence="8" type="ORF">MA16_Dca022525</name>
</gene>
<evidence type="ECO:0000259" key="7">
    <source>
        <dbReference type="Pfam" id="PF23262"/>
    </source>
</evidence>
<proteinExistence type="predicted"/>
<feature type="transmembrane region" description="Helical" evidence="5">
    <location>
        <begin position="81"/>
        <end position="102"/>
    </location>
</feature>
<feature type="transmembrane region" description="Helical" evidence="5">
    <location>
        <begin position="240"/>
        <end position="258"/>
    </location>
</feature>
<dbReference type="Pfam" id="PF06813">
    <property type="entry name" value="Nodulin-like"/>
    <property type="match status" value="1"/>
</dbReference>
<keyword evidence="3 5" id="KW-1133">Transmembrane helix</keyword>
<dbReference type="InterPro" id="IPR010658">
    <property type="entry name" value="Nodulin-like"/>
</dbReference>
<dbReference type="AlphaFoldDB" id="A0A2I0VJT8"/>
<evidence type="ECO:0000313" key="9">
    <source>
        <dbReference type="Proteomes" id="UP000233837"/>
    </source>
</evidence>
<dbReference type="InterPro" id="IPR036259">
    <property type="entry name" value="MFS_trans_sf"/>
</dbReference>
<feature type="transmembrane region" description="Helical" evidence="5">
    <location>
        <begin position="593"/>
        <end position="614"/>
    </location>
</feature>
<dbReference type="PANTHER" id="PTHR21576:SF84">
    <property type="entry name" value="FAMILY PROTEIN, PUTATIVE, EXPRESSED-RELATED"/>
    <property type="match status" value="1"/>
</dbReference>
<evidence type="ECO:0000313" key="8">
    <source>
        <dbReference type="EMBL" id="PKU63675.1"/>
    </source>
</evidence>
<keyword evidence="4 5" id="KW-0472">Membrane</keyword>
<feature type="transmembrane region" description="Helical" evidence="5">
    <location>
        <begin position="310"/>
        <end position="328"/>
    </location>
</feature>
<protein>
    <submittedName>
        <fullName evidence="8">Uncharacterized protein</fullName>
    </submittedName>
</protein>
<feature type="transmembrane region" description="Helical" evidence="5">
    <location>
        <begin position="509"/>
        <end position="531"/>
    </location>
</feature>
<dbReference type="STRING" id="906689.A0A2I0VJT8"/>
<evidence type="ECO:0000256" key="4">
    <source>
        <dbReference type="ARBA" id="ARBA00023136"/>
    </source>
</evidence>
<dbReference type="SUPFAM" id="SSF103473">
    <property type="entry name" value="MFS general substrate transporter"/>
    <property type="match status" value="1"/>
</dbReference>
<name>A0A2I0VJT8_9ASPA</name>
<dbReference type="InterPro" id="IPR056555">
    <property type="entry name" value="NFD4_C"/>
</dbReference>
<comment type="subcellular location">
    <subcellularLocation>
        <location evidence="1">Membrane</location>
        <topology evidence="1">Multi-pass membrane protein</topology>
    </subcellularLocation>
</comment>
<keyword evidence="9" id="KW-1185">Reference proteome</keyword>
<feature type="transmembrane region" description="Helical" evidence="5">
    <location>
        <begin position="278"/>
        <end position="298"/>
    </location>
</feature>
<dbReference type="CDD" id="cd17354">
    <property type="entry name" value="MFS_Mch1p_like"/>
    <property type="match status" value="1"/>
</dbReference>
<dbReference type="FunFam" id="1.20.1250.20:FF:000446">
    <property type="entry name" value="Nodulin family protein"/>
    <property type="match status" value="1"/>
</dbReference>
<feature type="transmembrane region" description="Helical" evidence="5">
    <location>
        <begin position="484"/>
        <end position="503"/>
    </location>
</feature>
<feature type="transmembrane region" description="Helical" evidence="5">
    <location>
        <begin position="209"/>
        <end position="234"/>
    </location>
</feature>
<evidence type="ECO:0000256" key="3">
    <source>
        <dbReference type="ARBA" id="ARBA00022989"/>
    </source>
</evidence>
<dbReference type="EMBL" id="KZ503466">
    <property type="protein sequence ID" value="PKU63675.1"/>
    <property type="molecule type" value="Genomic_DNA"/>
</dbReference>
<feature type="transmembrane region" description="Helical" evidence="5">
    <location>
        <begin position="406"/>
        <end position="433"/>
    </location>
</feature>